<comment type="caution">
    <text evidence="1">The sequence shown here is derived from an EMBL/GenBank/DDBJ whole genome shotgun (WGS) entry which is preliminary data.</text>
</comment>
<gene>
    <name evidence="1" type="ORF">A8926_1781</name>
</gene>
<evidence type="ECO:0000313" key="1">
    <source>
        <dbReference type="EMBL" id="PKW14185.1"/>
    </source>
</evidence>
<dbReference type="EMBL" id="PJNB01000001">
    <property type="protein sequence ID" value="PKW14185.1"/>
    <property type="molecule type" value="Genomic_DNA"/>
</dbReference>
<accession>A0A2N3XU51</accession>
<keyword evidence="2" id="KW-1185">Reference proteome</keyword>
<dbReference type="Proteomes" id="UP000233786">
    <property type="component" value="Unassembled WGS sequence"/>
</dbReference>
<dbReference type="AlphaFoldDB" id="A0A2N3XU51"/>
<protein>
    <submittedName>
        <fullName evidence="1">Uncharacterized protein</fullName>
    </submittedName>
</protein>
<evidence type="ECO:0000313" key="2">
    <source>
        <dbReference type="Proteomes" id="UP000233786"/>
    </source>
</evidence>
<proteinExistence type="predicted"/>
<reference evidence="1" key="1">
    <citation type="submission" date="2017-12" db="EMBL/GenBank/DDBJ databases">
        <title>Sequencing the genomes of 1000 Actinobacteria strains.</title>
        <authorList>
            <person name="Klenk H.-P."/>
        </authorList>
    </citation>
    <scope>NUCLEOTIDE SEQUENCE [LARGE SCALE GENOMIC DNA]</scope>
    <source>
        <strain evidence="1">DSM 44228</strain>
    </source>
</reference>
<name>A0A2N3XU51_SACSN</name>
<sequence length="52" mass="6099">MVVEELLLEADELDSDDELLPFDSDDELLPFDEEELLLVELDDEFDDRLSVR</sequence>
<organism evidence="1 2">
    <name type="scientific">Saccharopolyspora spinosa</name>
    <dbReference type="NCBI Taxonomy" id="60894"/>
    <lineage>
        <taxon>Bacteria</taxon>
        <taxon>Bacillati</taxon>
        <taxon>Actinomycetota</taxon>
        <taxon>Actinomycetes</taxon>
        <taxon>Pseudonocardiales</taxon>
        <taxon>Pseudonocardiaceae</taxon>
        <taxon>Saccharopolyspora</taxon>
    </lineage>
</organism>